<keyword evidence="9 12" id="KW-0804">Transcription</keyword>
<sequence>MRETKALTSRQREVFEFILKWMRETRLPPTLSEVAQFLGVPYPKSASAHLDALEKKGYIQRSPGKARGILLTPLGESYQMDRLVEDILEIPVVGRIRAGRLTGSELVPDGSMAVPRSLFSEKPDFVLQVRGDSMTGAGIFDGDMAFIKKSREVRNGDLIVAHIQGEMTLKQLIIEKRRLILHAANPQYSDIIVPPEDEAQLVQGKLIGLFRDNIRSAVEARRG</sequence>
<reference evidence="16" key="1">
    <citation type="journal article" date="2020" name="mSystems">
        <title>Genome- and Community-Level Interaction Insights into Carbon Utilization and Element Cycling Functions of Hydrothermarchaeota in Hydrothermal Sediment.</title>
        <authorList>
            <person name="Zhou Z."/>
            <person name="Liu Y."/>
            <person name="Xu W."/>
            <person name="Pan J."/>
            <person name="Luo Z.H."/>
            <person name="Li M."/>
        </authorList>
    </citation>
    <scope>NUCLEOTIDE SEQUENCE [LARGE SCALE GENOMIC DNA]</scope>
    <source>
        <strain evidence="16">SpSt-902</strain>
    </source>
</reference>
<dbReference type="EMBL" id="DTMM01000045">
    <property type="protein sequence ID" value="HFT92785.1"/>
    <property type="molecule type" value="Genomic_DNA"/>
</dbReference>
<dbReference type="InterPro" id="IPR050077">
    <property type="entry name" value="LexA_repressor"/>
</dbReference>
<dbReference type="GO" id="GO:0003677">
    <property type="term" value="F:DNA binding"/>
    <property type="evidence" value="ECO:0007669"/>
    <property type="project" value="UniProtKB-UniRule"/>
</dbReference>
<dbReference type="InterPro" id="IPR036388">
    <property type="entry name" value="WH-like_DNA-bd_sf"/>
</dbReference>
<feature type="active site" description="For autocatalytic cleavage activity" evidence="12">
    <location>
        <position position="133"/>
    </location>
</feature>
<keyword evidence="2 12" id="KW-0678">Repressor</keyword>
<evidence type="ECO:0000256" key="10">
    <source>
        <dbReference type="ARBA" id="ARBA00023204"/>
    </source>
</evidence>
<evidence type="ECO:0000256" key="1">
    <source>
        <dbReference type="ARBA" id="ARBA00007484"/>
    </source>
</evidence>
<dbReference type="GO" id="GO:0009432">
    <property type="term" value="P:SOS response"/>
    <property type="evidence" value="ECO:0007669"/>
    <property type="project" value="UniProtKB-UniRule"/>
</dbReference>
<keyword evidence="6 12" id="KW-0068">Autocatalytic cleavage</keyword>
<dbReference type="InterPro" id="IPR015927">
    <property type="entry name" value="Peptidase_S24_S26A/B/C"/>
</dbReference>
<evidence type="ECO:0000256" key="11">
    <source>
        <dbReference type="ARBA" id="ARBA00023236"/>
    </source>
</evidence>
<dbReference type="GO" id="GO:0004252">
    <property type="term" value="F:serine-type endopeptidase activity"/>
    <property type="evidence" value="ECO:0007669"/>
    <property type="project" value="UniProtKB-UniRule"/>
</dbReference>
<dbReference type="Gene3D" id="1.10.10.10">
    <property type="entry name" value="Winged helix-like DNA-binding domain superfamily/Winged helix DNA-binding domain"/>
    <property type="match status" value="1"/>
</dbReference>
<comment type="function">
    <text evidence="12">Represses a number of genes involved in the response to DNA damage (SOS response), including recA and lexA. In the presence of single-stranded DNA, RecA interacts with LexA causing an autocatalytic cleavage which disrupts the DNA-binding part of LexA, leading to derepression of the SOS regulon and eventually DNA repair.</text>
</comment>
<keyword evidence="4 12" id="KW-0227">DNA damage</keyword>
<dbReference type="PANTHER" id="PTHR33516:SF2">
    <property type="entry name" value="LEXA REPRESSOR-RELATED"/>
    <property type="match status" value="1"/>
</dbReference>
<name>A0A7C3LRC1_9BACT</name>
<dbReference type="InterPro" id="IPR036390">
    <property type="entry name" value="WH_DNA-bd_sf"/>
</dbReference>
<keyword evidence="5 12" id="KW-0378">Hydrolase</keyword>
<keyword evidence="11 12" id="KW-0742">SOS response</keyword>
<dbReference type="SUPFAM" id="SSF46785">
    <property type="entry name" value="Winged helix' DNA-binding domain"/>
    <property type="match status" value="1"/>
</dbReference>
<evidence type="ECO:0000256" key="12">
    <source>
        <dbReference type="HAMAP-Rule" id="MF_00015"/>
    </source>
</evidence>
<dbReference type="HAMAP" id="MF_00015">
    <property type="entry name" value="LexA"/>
    <property type="match status" value="1"/>
</dbReference>
<keyword evidence="7 12" id="KW-0805">Transcription regulation</keyword>
<evidence type="ECO:0000256" key="13">
    <source>
        <dbReference type="RuleBase" id="RU003991"/>
    </source>
</evidence>
<dbReference type="EC" id="3.4.21.88" evidence="12"/>
<dbReference type="PRINTS" id="PR00726">
    <property type="entry name" value="LEXASERPTASE"/>
</dbReference>
<evidence type="ECO:0000256" key="8">
    <source>
        <dbReference type="ARBA" id="ARBA00023125"/>
    </source>
</evidence>
<evidence type="ECO:0000256" key="3">
    <source>
        <dbReference type="ARBA" id="ARBA00022705"/>
    </source>
</evidence>
<evidence type="ECO:0000259" key="14">
    <source>
        <dbReference type="Pfam" id="PF00717"/>
    </source>
</evidence>
<dbReference type="Gene3D" id="2.10.109.10">
    <property type="entry name" value="Umud Fragment, subunit A"/>
    <property type="match status" value="1"/>
</dbReference>
<evidence type="ECO:0000259" key="15">
    <source>
        <dbReference type="Pfam" id="PF01726"/>
    </source>
</evidence>
<comment type="subunit">
    <text evidence="12">Homodimer.</text>
</comment>
<keyword evidence="8 12" id="KW-0238">DNA-binding</keyword>
<dbReference type="AlphaFoldDB" id="A0A7C3LRC1"/>
<feature type="active site" description="For autocatalytic cleavage activity" evidence="12">
    <location>
        <position position="170"/>
    </location>
</feature>
<protein>
    <recommendedName>
        <fullName evidence="12">LexA repressor</fullName>
        <ecNumber evidence="12">3.4.21.88</ecNumber>
    </recommendedName>
</protein>
<dbReference type="InterPro" id="IPR006200">
    <property type="entry name" value="LexA"/>
</dbReference>
<dbReference type="InterPro" id="IPR006199">
    <property type="entry name" value="LexA_DNA-bd_dom"/>
</dbReference>
<dbReference type="NCBIfam" id="TIGR00498">
    <property type="entry name" value="lexA"/>
    <property type="match status" value="1"/>
</dbReference>
<keyword evidence="10 12" id="KW-0234">DNA repair</keyword>
<dbReference type="GO" id="GO:0006260">
    <property type="term" value="P:DNA replication"/>
    <property type="evidence" value="ECO:0007669"/>
    <property type="project" value="UniProtKB-UniRule"/>
</dbReference>
<evidence type="ECO:0000256" key="5">
    <source>
        <dbReference type="ARBA" id="ARBA00022801"/>
    </source>
</evidence>
<evidence type="ECO:0000256" key="9">
    <source>
        <dbReference type="ARBA" id="ARBA00023163"/>
    </source>
</evidence>
<evidence type="ECO:0000256" key="7">
    <source>
        <dbReference type="ARBA" id="ARBA00023015"/>
    </source>
</evidence>
<keyword evidence="3 12" id="KW-0235">DNA replication</keyword>
<dbReference type="CDD" id="cd06529">
    <property type="entry name" value="S24_LexA-like"/>
    <property type="match status" value="1"/>
</dbReference>
<feature type="site" description="Cleavage; by autolysis" evidence="12">
    <location>
        <begin position="98"/>
        <end position="99"/>
    </location>
</feature>
<comment type="similarity">
    <text evidence="1 12 13">Belongs to the peptidase S24 family.</text>
</comment>
<comment type="catalytic activity">
    <reaction evidence="12">
        <text>Hydrolysis of Ala-|-Gly bond in repressor LexA.</text>
        <dbReference type="EC" id="3.4.21.88"/>
    </reaction>
</comment>
<proteinExistence type="inferred from homology"/>
<accession>A0A7C3LRC1</accession>
<comment type="caution">
    <text evidence="16">The sequence shown here is derived from an EMBL/GenBank/DDBJ whole genome shotgun (WGS) entry which is preliminary data.</text>
</comment>
<dbReference type="GO" id="GO:0045892">
    <property type="term" value="P:negative regulation of DNA-templated transcription"/>
    <property type="evidence" value="ECO:0007669"/>
    <property type="project" value="UniProtKB-UniRule"/>
</dbReference>
<feature type="domain" description="LexA repressor DNA-binding" evidence="15">
    <location>
        <begin position="5"/>
        <end position="68"/>
    </location>
</feature>
<feature type="domain" description="Peptidase S24/S26A/S26B/S26C" evidence="14">
    <location>
        <begin position="91"/>
        <end position="205"/>
    </location>
</feature>
<dbReference type="GO" id="GO:0006508">
    <property type="term" value="P:proteolysis"/>
    <property type="evidence" value="ECO:0007669"/>
    <property type="project" value="InterPro"/>
</dbReference>
<dbReference type="InterPro" id="IPR036286">
    <property type="entry name" value="LexA/Signal_pep-like_sf"/>
</dbReference>
<gene>
    <name evidence="12 16" type="primary">lexA</name>
    <name evidence="16" type="ORF">ENX03_02365</name>
</gene>
<dbReference type="Pfam" id="PF00717">
    <property type="entry name" value="Peptidase_S24"/>
    <property type="match status" value="1"/>
</dbReference>
<evidence type="ECO:0000313" key="16">
    <source>
        <dbReference type="EMBL" id="HFT92785.1"/>
    </source>
</evidence>
<organism evidence="16">
    <name type="scientific">Leptospirillum ferriphilum</name>
    <dbReference type="NCBI Taxonomy" id="178606"/>
    <lineage>
        <taxon>Bacteria</taxon>
        <taxon>Pseudomonadati</taxon>
        <taxon>Nitrospirota</taxon>
        <taxon>Nitrospiria</taxon>
        <taxon>Nitrospirales</taxon>
        <taxon>Nitrospiraceae</taxon>
        <taxon>Leptospirillum</taxon>
    </lineage>
</organism>
<feature type="DNA-binding region" description="H-T-H motif" evidence="12">
    <location>
        <begin position="31"/>
        <end position="51"/>
    </location>
</feature>
<evidence type="ECO:0000256" key="2">
    <source>
        <dbReference type="ARBA" id="ARBA00022491"/>
    </source>
</evidence>
<dbReference type="InterPro" id="IPR039418">
    <property type="entry name" value="LexA-like"/>
</dbReference>
<dbReference type="PANTHER" id="PTHR33516">
    <property type="entry name" value="LEXA REPRESSOR"/>
    <property type="match status" value="1"/>
</dbReference>
<evidence type="ECO:0000256" key="6">
    <source>
        <dbReference type="ARBA" id="ARBA00022813"/>
    </source>
</evidence>
<dbReference type="Pfam" id="PF01726">
    <property type="entry name" value="LexA_DNA_bind"/>
    <property type="match status" value="1"/>
</dbReference>
<dbReference type="SUPFAM" id="SSF51306">
    <property type="entry name" value="LexA/Signal peptidase"/>
    <property type="match status" value="1"/>
</dbReference>
<evidence type="ECO:0000256" key="4">
    <source>
        <dbReference type="ARBA" id="ARBA00022763"/>
    </source>
</evidence>
<dbReference type="InterPro" id="IPR006197">
    <property type="entry name" value="Peptidase_S24_LexA"/>
</dbReference>
<dbReference type="GO" id="GO:0006281">
    <property type="term" value="P:DNA repair"/>
    <property type="evidence" value="ECO:0007669"/>
    <property type="project" value="UniProtKB-UniRule"/>
</dbReference>